<evidence type="ECO:0000313" key="1">
    <source>
        <dbReference type="EMBL" id="KAK3594823.1"/>
    </source>
</evidence>
<reference evidence="1" key="1">
    <citation type="journal article" date="2021" name="Genome Biol. Evol.">
        <title>A High-Quality Reference Genome for a Parasitic Bivalve with Doubly Uniparental Inheritance (Bivalvia: Unionida).</title>
        <authorList>
            <person name="Smith C.H."/>
        </authorList>
    </citation>
    <scope>NUCLEOTIDE SEQUENCE</scope>
    <source>
        <strain evidence="1">CHS0354</strain>
    </source>
</reference>
<keyword evidence="2" id="KW-1185">Reference proteome</keyword>
<gene>
    <name evidence="1" type="ORF">CHS0354_002869</name>
</gene>
<dbReference type="EMBL" id="JAEAOA010000229">
    <property type="protein sequence ID" value="KAK3594823.1"/>
    <property type="molecule type" value="Genomic_DNA"/>
</dbReference>
<proteinExistence type="predicted"/>
<accession>A0AAE0VY09</accession>
<name>A0AAE0VY09_9BIVA</name>
<dbReference type="Proteomes" id="UP001195483">
    <property type="component" value="Unassembled WGS sequence"/>
</dbReference>
<sequence>MENSRNHINLAIINYFKRHSKFDANDSFVSRKIFNEKLDVMYEAAIYDDRKHAEMMFIGSKYHKIETDVVVKFGLCNYDNKRYFMDGINTYVHGHVKHSQRNAQRKHSDNGKDENFPLSDILHNLSTIWDILHTCLRYGIFYTPVYAMGYSTHLSTLWDILHTCLPYGICYTPVYHMEYSTHLSTLCDILHTCLPYGICYTPVYAMRYSTHLSTIWNMLHTSLPYGIFYTPVYAMGYSTHLSTIWNMLHTCLPYGIFYTPVYAMGYSTHLSTIWNMLHTCLPYGIFYTPVYAMVG</sequence>
<reference evidence="1" key="3">
    <citation type="submission" date="2023-05" db="EMBL/GenBank/DDBJ databases">
        <authorList>
            <person name="Smith C.H."/>
        </authorList>
    </citation>
    <scope>NUCLEOTIDE SEQUENCE</scope>
    <source>
        <strain evidence="1">CHS0354</strain>
        <tissue evidence="1">Mantle</tissue>
    </source>
</reference>
<protein>
    <submittedName>
        <fullName evidence="1">Uncharacterized protein</fullName>
    </submittedName>
</protein>
<dbReference type="AlphaFoldDB" id="A0AAE0VY09"/>
<organism evidence="1 2">
    <name type="scientific">Potamilus streckersoni</name>
    <dbReference type="NCBI Taxonomy" id="2493646"/>
    <lineage>
        <taxon>Eukaryota</taxon>
        <taxon>Metazoa</taxon>
        <taxon>Spiralia</taxon>
        <taxon>Lophotrochozoa</taxon>
        <taxon>Mollusca</taxon>
        <taxon>Bivalvia</taxon>
        <taxon>Autobranchia</taxon>
        <taxon>Heteroconchia</taxon>
        <taxon>Palaeoheterodonta</taxon>
        <taxon>Unionida</taxon>
        <taxon>Unionoidea</taxon>
        <taxon>Unionidae</taxon>
        <taxon>Ambleminae</taxon>
        <taxon>Lampsilini</taxon>
        <taxon>Potamilus</taxon>
    </lineage>
</organism>
<reference evidence="1" key="2">
    <citation type="journal article" date="2021" name="Genome Biol. Evol.">
        <title>Developing a high-quality reference genome for a parasitic bivalve with doubly uniparental inheritance (Bivalvia: Unionida).</title>
        <authorList>
            <person name="Smith C.H."/>
        </authorList>
    </citation>
    <scope>NUCLEOTIDE SEQUENCE</scope>
    <source>
        <strain evidence="1">CHS0354</strain>
        <tissue evidence="1">Mantle</tissue>
    </source>
</reference>
<comment type="caution">
    <text evidence="1">The sequence shown here is derived from an EMBL/GenBank/DDBJ whole genome shotgun (WGS) entry which is preliminary data.</text>
</comment>
<evidence type="ECO:0000313" key="2">
    <source>
        <dbReference type="Proteomes" id="UP001195483"/>
    </source>
</evidence>